<accession>A0A1N7PGM3</accession>
<sequence>MNTQEYISSGVLEAYILGTASHEEAGILECVMSHNAEVRAAFEETQKILEDLATAQAIKPADDLRDKIWLKISENKLDITPVSNQDEEIRKIPLPAEISISNSESGKSLWSKISVAASILLLLSLGANLFWISKSSDKDVQIAELTNQRTDTENKIKNINEKLSLISNPDLQKIVLAGVATHPDSKAVVFWDKSSSKVYLNVQNLPEAPSGKQYQLWAIADGKPVNAGMYSKDKDTKIALAEIPSAQAFAITLENEGGSEVPTMENMYVMGATL</sequence>
<dbReference type="OrthoDB" id="1420916at2"/>
<feature type="domain" description="Anti-sigma K factor RskA C-terminal" evidence="1">
    <location>
        <begin position="116"/>
        <end position="263"/>
    </location>
</feature>
<dbReference type="EMBL" id="MUGO01000027">
    <property type="protein sequence ID" value="PQA90113.1"/>
    <property type="molecule type" value="Genomic_DNA"/>
</dbReference>
<dbReference type="Pfam" id="PF10099">
    <property type="entry name" value="RskA_C"/>
    <property type="match status" value="1"/>
</dbReference>
<dbReference type="InterPro" id="IPR018764">
    <property type="entry name" value="RskA_C"/>
</dbReference>
<evidence type="ECO:0000313" key="5">
    <source>
        <dbReference type="Proteomes" id="UP000238314"/>
    </source>
</evidence>
<dbReference type="GO" id="GO:0016989">
    <property type="term" value="F:sigma factor antagonist activity"/>
    <property type="evidence" value="ECO:0007669"/>
    <property type="project" value="TreeGrafter"/>
</dbReference>
<evidence type="ECO:0000313" key="3">
    <source>
        <dbReference type="EMBL" id="SIT09774.1"/>
    </source>
</evidence>
<dbReference type="EMBL" id="FTOJ01000015">
    <property type="protein sequence ID" value="SIT09774.1"/>
    <property type="molecule type" value="Genomic_DNA"/>
</dbReference>
<keyword evidence="5" id="KW-1185">Reference proteome</keyword>
<dbReference type="Proteomes" id="UP000238314">
    <property type="component" value="Unassembled WGS sequence"/>
</dbReference>
<organism evidence="3 4">
    <name type="scientific">Chryseobacterium piscicola</name>
    <dbReference type="NCBI Taxonomy" id="551459"/>
    <lineage>
        <taxon>Bacteria</taxon>
        <taxon>Pseudomonadati</taxon>
        <taxon>Bacteroidota</taxon>
        <taxon>Flavobacteriia</taxon>
        <taxon>Flavobacteriales</taxon>
        <taxon>Weeksellaceae</taxon>
        <taxon>Chryseobacterium group</taxon>
        <taxon>Chryseobacterium</taxon>
    </lineage>
</organism>
<dbReference type="PANTHER" id="PTHR37461">
    <property type="entry name" value="ANTI-SIGMA-K FACTOR RSKA"/>
    <property type="match status" value="1"/>
</dbReference>
<dbReference type="AlphaFoldDB" id="A0A1N7PGM3"/>
<evidence type="ECO:0000313" key="4">
    <source>
        <dbReference type="Proteomes" id="UP000186246"/>
    </source>
</evidence>
<reference evidence="4" key="3">
    <citation type="submission" date="2017-01" db="EMBL/GenBank/DDBJ databases">
        <authorList>
            <person name="Varghese N."/>
            <person name="Submissions S."/>
        </authorList>
    </citation>
    <scope>NUCLEOTIDE SEQUENCE [LARGE SCALE GENOMIC DNA]</scope>
    <source>
        <strain evidence="4">DSM 21068</strain>
    </source>
</reference>
<reference evidence="3" key="2">
    <citation type="submission" date="2017-01" db="EMBL/GenBank/DDBJ databases">
        <authorList>
            <person name="Mah S.A."/>
            <person name="Swanson W.J."/>
            <person name="Moy G.W."/>
            <person name="Vacquier V.D."/>
        </authorList>
    </citation>
    <scope>NUCLEOTIDE SEQUENCE [LARGE SCALE GENOMIC DNA]</scope>
    <source>
        <strain evidence="3">DSM 21068</strain>
    </source>
</reference>
<name>A0A1N7PGM3_9FLAO</name>
<protein>
    <submittedName>
        <fullName evidence="3">Anti-sigma-K factor RskA</fullName>
    </submittedName>
</protein>
<dbReference type="GO" id="GO:0006417">
    <property type="term" value="P:regulation of translation"/>
    <property type="evidence" value="ECO:0007669"/>
    <property type="project" value="TreeGrafter"/>
</dbReference>
<gene>
    <name evidence="2" type="ORF">B0A70_15190</name>
    <name evidence="3" type="ORF">SAMN05421796_1156</name>
</gene>
<dbReference type="InterPro" id="IPR051474">
    <property type="entry name" value="Anti-sigma-K/W_factor"/>
</dbReference>
<proteinExistence type="predicted"/>
<evidence type="ECO:0000259" key="1">
    <source>
        <dbReference type="Pfam" id="PF10099"/>
    </source>
</evidence>
<dbReference type="RefSeq" id="WP_076452881.1">
    <property type="nucleotide sequence ID" value="NZ_FTOJ01000015.1"/>
</dbReference>
<dbReference type="PANTHER" id="PTHR37461:SF1">
    <property type="entry name" value="ANTI-SIGMA-K FACTOR RSKA"/>
    <property type="match status" value="1"/>
</dbReference>
<dbReference type="Proteomes" id="UP000186246">
    <property type="component" value="Unassembled WGS sequence"/>
</dbReference>
<dbReference type="STRING" id="551459.SAMN05421796_1156"/>
<reference evidence="2 5" key="1">
    <citation type="submission" date="2016-11" db="EMBL/GenBank/DDBJ databases">
        <title>Whole genomes of Flavobacteriaceae.</title>
        <authorList>
            <person name="Stine C."/>
            <person name="Li C."/>
            <person name="Tadesse D."/>
        </authorList>
    </citation>
    <scope>NUCLEOTIDE SEQUENCE [LARGE SCALE GENOMIC DNA]</scope>
    <source>
        <strain evidence="2 5">DSM 21068</strain>
    </source>
</reference>
<evidence type="ECO:0000313" key="2">
    <source>
        <dbReference type="EMBL" id="PQA90113.1"/>
    </source>
</evidence>
<dbReference type="GO" id="GO:0005886">
    <property type="term" value="C:plasma membrane"/>
    <property type="evidence" value="ECO:0007669"/>
    <property type="project" value="InterPro"/>
</dbReference>